<dbReference type="AlphaFoldDB" id="A0A0H3K9H8"/>
<dbReference type="eggNOG" id="COG0470">
    <property type="taxonomic scope" value="Bacteria"/>
</dbReference>
<dbReference type="PANTHER" id="PTHR11669:SF8">
    <property type="entry name" value="DNA POLYMERASE III SUBUNIT DELTA"/>
    <property type="match status" value="1"/>
</dbReference>
<dbReference type="PANTHER" id="PTHR11669">
    <property type="entry name" value="REPLICATION FACTOR C / DNA POLYMERASE III GAMMA-TAU SUBUNIT"/>
    <property type="match status" value="1"/>
</dbReference>
<evidence type="ECO:0000313" key="1">
    <source>
        <dbReference type="EMBL" id="BAD79600.1"/>
    </source>
</evidence>
<dbReference type="Gene3D" id="3.40.50.300">
    <property type="entry name" value="P-loop containing nucleotide triphosphate hydrolases"/>
    <property type="match status" value="1"/>
</dbReference>
<dbReference type="KEGG" id="syc:syc1410_c"/>
<dbReference type="GO" id="GO:0006261">
    <property type="term" value="P:DNA-templated DNA replication"/>
    <property type="evidence" value="ECO:0007669"/>
    <property type="project" value="TreeGrafter"/>
</dbReference>
<dbReference type="InterPro" id="IPR050238">
    <property type="entry name" value="DNA_Rep/Repair_Clamp_Loader"/>
</dbReference>
<dbReference type="EMBL" id="AP008231">
    <property type="protein sequence ID" value="BAD79600.1"/>
    <property type="molecule type" value="Genomic_DNA"/>
</dbReference>
<name>A0A0H3K9H8_SYNP6</name>
<organism evidence="1 2">
    <name type="scientific">Synechococcus sp. (strain ATCC 27144 / PCC 6301 / SAUG 1402/1)</name>
    <name type="common">Anacystis nidulans</name>
    <dbReference type="NCBI Taxonomy" id="269084"/>
    <lineage>
        <taxon>Bacteria</taxon>
        <taxon>Bacillati</taxon>
        <taxon>Cyanobacteriota</taxon>
        <taxon>Cyanophyceae</taxon>
        <taxon>Synechococcales</taxon>
        <taxon>Synechococcaceae</taxon>
        <taxon>Synechococcus</taxon>
    </lineage>
</organism>
<reference evidence="1 2" key="1">
    <citation type="journal article" date="2007" name="Photosyn. Res.">
        <title>Complete nucleotide sequence of the freshwater unicellular cyanobacterium Synechococcus elongatus PCC 6301 chromosome: gene content and organization.</title>
        <authorList>
            <person name="Sugita C."/>
            <person name="Ogata K."/>
            <person name="Shikata M."/>
            <person name="Jikuya H."/>
            <person name="Takano J."/>
            <person name="Furumichi M."/>
            <person name="Kanehisa M."/>
            <person name="Omata T."/>
            <person name="Sugiura M."/>
            <person name="Sugita M."/>
        </authorList>
    </citation>
    <scope>NUCLEOTIDE SEQUENCE [LARGE SCALE GENOMIC DNA]</scope>
    <source>
        <strain evidence="2">ATCC 27144 / PCC 6301 / SAUG 1402/1</strain>
    </source>
</reference>
<protein>
    <submittedName>
        <fullName evidence="1">DNA polymerase III delta prime subunit</fullName>
    </submittedName>
</protein>
<dbReference type="Pfam" id="PF13177">
    <property type="entry name" value="DNA_pol3_delta2"/>
    <property type="match status" value="1"/>
</dbReference>
<dbReference type="InterPro" id="IPR027417">
    <property type="entry name" value="P-loop_NTPase"/>
</dbReference>
<dbReference type="SUPFAM" id="SSF52540">
    <property type="entry name" value="P-loop containing nucleoside triphosphate hydrolases"/>
    <property type="match status" value="1"/>
</dbReference>
<gene>
    <name evidence="1" type="primary">holB</name>
    <name evidence="1" type="ordered locus">syc1410_c</name>
</gene>
<evidence type="ECO:0000313" key="2">
    <source>
        <dbReference type="Proteomes" id="UP000001175"/>
    </source>
</evidence>
<dbReference type="Proteomes" id="UP000001175">
    <property type="component" value="Chromosome"/>
</dbReference>
<accession>A0A0H3K9H8</accession>
<proteinExistence type="predicted"/>
<dbReference type="NCBIfam" id="NF005638">
    <property type="entry name" value="PRK07399.1"/>
    <property type="match status" value="1"/>
</dbReference>
<sequence length="312" mass="34404">MMNPFAPLIGQDLAVQLLLAACDRDRLAPAYLFAGPDGTGRGLAARCWAPLLLADQSGRVARGNHPDLLWVEPTYSQQGTLIPASQAQAQGIQRRTPPQVRLEQIRQITQFLARPPLAAPRSLVVIEQAETMAEAAANGLLKTLEEPGQATIILMAPSPELLLPTLVSRCQRIPFYRLSEQAMAQILQTHGFTEILDAPAVLALAQGSPGAAISHWQQLQAIPPELRDRLQQRPNSLQVALELAQAIDAGLDVEAQLWLCRYLQQQGWSQQQLQSQQLLQLEQAQKQLRAFVQPRLVWEVLLSAWVQDAEGN</sequence>